<reference evidence="3" key="1">
    <citation type="journal article" date="2017" name="Mycologia">
        <title>Fusarium algeriense, sp. nov., a novel toxigenic crown rot pathogen of durum wheat from Algeria is nested in the Fusarium burgessii species complex.</title>
        <authorList>
            <person name="Laraba I."/>
            <person name="Keddad A."/>
            <person name="Boureghda H."/>
            <person name="Abdallah N."/>
            <person name="Vaughan M.M."/>
            <person name="Proctor R.H."/>
            <person name="Busman M."/>
            <person name="O'Donnell K."/>
        </authorList>
    </citation>
    <scope>NUCLEOTIDE SEQUENCE</scope>
    <source>
        <strain evidence="3">NRRL 25174</strain>
    </source>
</reference>
<keyword evidence="4" id="KW-1185">Reference proteome</keyword>
<dbReference type="InterPro" id="IPR024526">
    <property type="entry name" value="DUF3807"/>
</dbReference>
<protein>
    <submittedName>
        <fullName evidence="3">Uncharacterized protein</fullName>
    </submittedName>
</protein>
<feature type="coiled-coil region" evidence="1">
    <location>
        <begin position="69"/>
        <end position="100"/>
    </location>
</feature>
<keyword evidence="1" id="KW-0175">Coiled coil</keyword>
<evidence type="ECO:0000256" key="1">
    <source>
        <dbReference type="SAM" id="Coils"/>
    </source>
</evidence>
<dbReference type="OrthoDB" id="5335351at2759"/>
<dbReference type="EMBL" id="PVQB02000234">
    <property type="protein sequence ID" value="KAF4340549.1"/>
    <property type="molecule type" value="Genomic_DNA"/>
</dbReference>
<comment type="caution">
    <text evidence="3">The sequence shown here is derived from an EMBL/GenBank/DDBJ whole genome shotgun (WGS) entry which is preliminary data.</text>
</comment>
<evidence type="ECO:0000313" key="4">
    <source>
        <dbReference type="Proteomes" id="UP000730481"/>
    </source>
</evidence>
<reference evidence="3" key="2">
    <citation type="submission" date="2020-02" db="EMBL/GenBank/DDBJ databases">
        <title>Identification and distribution of gene clusters putatively required for synthesis of sphingolipid metabolism inhibitors in phylogenetically diverse species of the filamentous fungus Fusarium.</title>
        <authorList>
            <person name="Kim H.-S."/>
            <person name="Busman M."/>
            <person name="Brown D.W."/>
            <person name="Divon H."/>
            <person name="Uhlig S."/>
            <person name="Proctor R.H."/>
        </authorList>
    </citation>
    <scope>NUCLEOTIDE SEQUENCE</scope>
    <source>
        <strain evidence="3">NRRL 25174</strain>
    </source>
</reference>
<feature type="region of interest" description="Disordered" evidence="2">
    <location>
        <begin position="1"/>
        <end position="66"/>
    </location>
</feature>
<feature type="compositionally biased region" description="Polar residues" evidence="2">
    <location>
        <begin position="30"/>
        <end position="46"/>
    </location>
</feature>
<feature type="compositionally biased region" description="Basic residues" evidence="2">
    <location>
        <begin position="342"/>
        <end position="352"/>
    </location>
</feature>
<dbReference type="PANTHER" id="PTHR40642:SF1">
    <property type="entry name" value="YALI0F31295P"/>
    <property type="match status" value="1"/>
</dbReference>
<feature type="compositionally biased region" description="Polar residues" evidence="2">
    <location>
        <begin position="318"/>
        <end position="341"/>
    </location>
</feature>
<gene>
    <name evidence="3" type="ORF">FBEOM_5489</name>
</gene>
<organism evidence="3 4">
    <name type="scientific">Fusarium beomiforme</name>
    <dbReference type="NCBI Taxonomy" id="44412"/>
    <lineage>
        <taxon>Eukaryota</taxon>
        <taxon>Fungi</taxon>
        <taxon>Dikarya</taxon>
        <taxon>Ascomycota</taxon>
        <taxon>Pezizomycotina</taxon>
        <taxon>Sordariomycetes</taxon>
        <taxon>Hypocreomycetidae</taxon>
        <taxon>Hypocreales</taxon>
        <taxon>Nectriaceae</taxon>
        <taxon>Fusarium</taxon>
        <taxon>Fusarium burgessii species complex</taxon>
    </lineage>
</organism>
<feature type="compositionally biased region" description="Basic and acidic residues" evidence="2">
    <location>
        <begin position="8"/>
        <end position="21"/>
    </location>
</feature>
<dbReference type="PANTHER" id="PTHR40642">
    <property type="entry name" value="YALI0F31295P"/>
    <property type="match status" value="1"/>
</dbReference>
<evidence type="ECO:0000313" key="3">
    <source>
        <dbReference type="EMBL" id="KAF4340549.1"/>
    </source>
</evidence>
<proteinExistence type="predicted"/>
<dbReference type="Pfam" id="PF12720">
    <property type="entry name" value="DUF3807"/>
    <property type="match status" value="1"/>
</dbReference>
<accession>A0A9P5AL76</accession>
<feature type="compositionally biased region" description="Basic and acidic residues" evidence="2">
    <location>
        <begin position="353"/>
        <end position="366"/>
    </location>
</feature>
<evidence type="ECO:0000256" key="2">
    <source>
        <dbReference type="SAM" id="MobiDB-lite"/>
    </source>
</evidence>
<feature type="region of interest" description="Disordered" evidence="2">
    <location>
        <begin position="302"/>
        <end position="366"/>
    </location>
</feature>
<name>A0A9P5AL76_9HYPO</name>
<sequence>MDLPLPPEEDRKNCHSQDEVKPLALEEVDMNNTQRHPHASSRTPESQVDRQASDSDPPDTPGVLEPFDWDEFEARYEAALQEADEREREILKEADALSKVIPFEHWYSPMKLTSKKYFKIWAAAASAHDDERAAKRLQTRRRFVNLAEDKMERKQQHYDQVVMAFENALALLRSHLDASSANLAKSQILLDLASEKHQDMPRSNDERIPSAHIIPNISPDDLFAFHDAHFSHAALASFGSEFIHSPSQYQTQDDAADGIWEEEDDGLGYYPDGVKRTLTDAQIEIFRHSELETLRKEKERAKQLGSKVAAPSKKAIDITNNIHTPAQTDNTSTLPASFQSNKKQKKKKGLKRPRPEPKPDLRKRTWDVVDRGLDSLEYD</sequence>
<dbReference type="AlphaFoldDB" id="A0A9P5AL76"/>
<dbReference type="Proteomes" id="UP000730481">
    <property type="component" value="Unassembled WGS sequence"/>
</dbReference>